<keyword evidence="4" id="KW-0227">DNA damage</keyword>
<dbReference type="SUPFAM" id="SSF52540">
    <property type="entry name" value="P-loop containing nucleoside triphosphate hydrolases"/>
    <property type="match status" value="1"/>
</dbReference>
<dbReference type="PANTHER" id="PTHR12172">
    <property type="entry name" value="CELL CYCLE CHECKPOINT PROTEIN RAD17"/>
    <property type="match status" value="1"/>
</dbReference>
<dbReference type="Pfam" id="PF03215">
    <property type="entry name" value="Rad17"/>
    <property type="match status" value="1"/>
</dbReference>
<reference evidence="8 9" key="1">
    <citation type="journal article" date="2014" name="Nature">
        <title>The genome of the recently domesticated crop plant sugar beet (Beta vulgaris).</title>
        <authorList>
            <person name="Dohm J.C."/>
            <person name="Minoche A.E."/>
            <person name="Holtgrawe D."/>
            <person name="Capella-Gutierrez S."/>
            <person name="Zakrzewski F."/>
            <person name="Tafer H."/>
            <person name="Rupp O."/>
            <person name="Sorensen T.R."/>
            <person name="Stracke R."/>
            <person name="Reinhardt R."/>
            <person name="Goesmann A."/>
            <person name="Kraft T."/>
            <person name="Schulz B."/>
            <person name="Stadler P.F."/>
            <person name="Schmidt T."/>
            <person name="Gabaldon T."/>
            <person name="Lehrach H."/>
            <person name="Weisshaar B."/>
            <person name="Himmelbauer H."/>
        </authorList>
    </citation>
    <scope>NUCLEOTIDE SEQUENCE [LARGE SCALE GENOMIC DNA]</scope>
    <source>
        <tissue evidence="8">Taproot</tissue>
    </source>
</reference>
<dbReference type="GO" id="GO:0003689">
    <property type="term" value="F:DNA clamp loader activity"/>
    <property type="evidence" value="ECO:0007669"/>
    <property type="project" value="TreeGrafter"/>
</dbReference>
<organism evidence="8 9">
    <name type="scientific">Beta vulgaris subsp. vulgaris</name>
    <name type="common">Beet</name>
    <dbReference type="NCBI Taxonomy" id="3555"/>
    <lineage>
        <taxon>Eukaryota</taxon>
        <taxon>Viridiplantae</taxon>
        <taxon>Streptophyta</taxon>
        <taxon>Embryophyta</taxon>
        <taxon>Tracheophyta</taxon>
        <taxon>Spermatophyta</taxon>
        <taxon>Magnoliopsida</taxon>
        <taxon>eudicotyledons</taxon>
        <taxon>Gunneridae</taxon>
        <taxon>Pentapetalae</taxon>
        <taxon>Caryophyllales</taxon>
        <taxon>Chenopodiaceae</taxon>
        <taxon>Betoideae</taxon>
        <taxon>Beta</taxon>
    </lineage>
</organism>
<evidence type="ECO:0000256" key="6">
    <source>
        <dbReference type="ARBA" id="ARBA00023242"/>
    </source>
</evidence>
<dbReference type="InterPro" id="IPR027417">
    <property type="entry name" value="P-loop_NTPase"/>
</dbReference>
<dbReference type="GO" id="GO:0005634">
    <property type="term" value="C:nucleus"/>
    <property type="evidence" value="ECO:0007669"/>
    <property type="project" value="UniProtKB-SubCell"/>
</dbReference>
<dbReference type="PANTHER" id="PTHR12172:SF0">
    <property type="entry name" value="CELL CYCLE CHECKPOINT PROTEIN RAD17"/>
    <property type="match status" value="1"/>
</dbReference>
<evidence type="ECO:0000256" key="3">
    <source>
        <dbReference type="ARBA" id="ARBA00022741"/>
    </source>
</evidence>
<dbReference type="Proteomes" id="UP000035740">
    <property type="component" value="Unassembled WGS sequence"/>
</dbReference>
<evidence type="ECO:0000256" key="2">
    <source>
        <dbReference type="ARBA" id="ARBA00006168"/>
    </source>
</evidence>
<dbReference type="Gene3D" id="3.40.50.300">
    <property type="entry name" value="P-loop containing nucleotide triphosphate hydrolases"/>
    <property type="match status" value="1"/>
</dbReference>
<proteinExistence type="inferred from homology"/>
<comment type="similarity">
    <text evidence="2">Belongs to the rad17/RAD24 family.</text>
</comment>
<dbReference type="AlphaFoldDB" id="A0A0J8AHE5"/>
<keyword evidence="9" id="KW-1185">Reference proteome</keyword>
<dbReference type="GO" id="GO:0005524">
    <property type="term" value="F:ATP binding"/>
    <property type="evidence" value="ECO:0007669"/>
    <property type="project" value="UniProtKB-KW"/>
</dbReference>
<dbReference type="InterPro" id="IPR004582">
    <property type="entry name" value="Checkpoint_prot_Rad17_Rad24"/>
</dbReference>
<gene>
    <name evidence="8" type="ORF">BVRB_033540</name>
</gene>
<protein>
    <recommendedName>
        <fullName evidence="10">ATPase AAA-type core domain-containing protein</fullName>
    </recommendedName>
</protein>
<dbReference type="GO" id="GO:0000077">
    <property type="term" value="P:DNA damage checkpoint signaling"/>
    <property type="evidence" value="ECO:0007669"/>
    <property type="project" value="TreeGrafter"/>
</dbReference>
<keyword evidence="3" id="KW-0547">Nucleotide-binding</keyword>
<evidence type="ECO:0000256" key="7">
    <source>
        <dbReference type="ARBA" id="ARBA00023306"/>
    </source>
</evidence>
<evidence type="ECO:0000256" key="4">
    <source>
        <dbReference type="ARBA" id="ARBA00022763"/>
    </source>
</evidence>
<name>A0A0J8AHE5_BETVV</name>
<evidence type="ECO:0000256" key="5">
    <source>
        <dbReference type="ARBA" id="ARBA00022840"/>
    </source>
</evidence>
<dbReference type="GO" id="GO:0033314">
    <property type="term" value="P:mitotic DNA replication checkpoint signaling"/>
    <property type="evidence" value="ECO:0007669"/>
    <property type="project" value="TreeGrafter"/>
</dbReference>
<dbReference type="GO" id="GO:0006281">
    <property type="term" value="P:DNA repair"/>
    <property type="evidence" value="ECO:0007669"/>
    <property type="project" value="InterPro"/>
</dbReference>
<accession>A0A0J8AHE5</accession>
<keyword evidence="7" id="KW-0131">Cell cycle</keyword>
<evidence type="ECO:0000256" key="1">
    <source>
        <dbReference type="ARBA" id="ARBA00004123"/>
    </source>
</evidence>
<sequence length="139" mass="15851">MANRRRLCLVADLDDDDDLDFGHDRRLCKRRNRGSLQQDRSTQLWSERYRPRRSRDLCVSNKKANELRTWLNEGSGVLVCIGPPGAGKSTALEVLAAELGYHLVQWSDPITLSSHYSSIRDQTAGWTGDYQPVQLFLAF</sequence>
<evidence type="ECO:0008006" key="10">
    <source>
        <dbReference type="Google" id="ProtNLM"/>
    </source>
</evidence>
<dbReference type="Gramene" id="KMS87876">
    <property type="protein sequence ID" value="KMS87876"/>
    <property type="gene ID" value="BVRB_033540"/>
</dbReference>
<comment type="subcellular location">
    <subcellularLocation>
        <location evidence="1">Nucleus</location>
    </subcellularLocation>
</comment>
<dbReference type="OrthoDB" id="552695at2759"/>
<keyword evidence="6" id="KW-0539">Nucleus</keyword>
<evidence type="ECO:0000313" key="8">
    <source>
        <dbReference type="EMBL" id="KMS87876.1"/>
    </source>
</evidence>
<evidence type="ECO:0000313" key="9">
    <source>
        <dbReference type="Proteomes" id="UP000035740"/>
    </source>
</evidence>
<dbReference type="EMBL" id="KQ105426">
    <property type="protein sequence ID" value="KMS87876.1"/>
    <property type="molecule type" value="Genomic_DNA"/>
</dbReference>
<keyword evidence="5" id="KW-0067">ATP-binding</keyword>
<dbReference type="GO" id="GO:0003682">
    <property type="term" value="F:chromatin binding"/>
    <property type="evidence" value="ECO:0007669"/>
    <property type="project" value="TreeGrafter"/>
</dbReference>